<name>A0A506U2D8_9HYPH</name>
<evidence type="ECO:0000313" key="2">
    <source>
        <dbReference type="EMBL" id="TPW26037.1"/>
    </source>
</evidence>
<evidence type="ECO:0000313" key="3">
    <source>
        <dbReference type="Proteomes" id="UP000320314"/>
    </source>
</evidence>
<sequence length="66" mass="7308">MNGLRSQGMNGPDAIRPHDMRGWADLTGTIIRRAEYGILLDMDAVYRSAVGDEMAANEARRETEQG</sequence>
<accession>A0A506U2D8</accession>
<keyword evidence="3" id="KW-1185">Reference proteome</keyword>
<proteinExistence type="predicted"/>
<dbReference type="EMBL" id="VHLH01000039">
    <property type="protein sequence ID" value="TPW26037.1"/>
    <property type="molecule type" value="Genomic_DNA"/>
</dbReference>
<evidence type="ECO:0000256" key="1">
    <source>
        <dbReference type="SAM" id="MobiDB-lite"/>
    </source>
</evidence>
<protein>
    <submittedName>
        <fullName evidence="2">Uncharacterized protein</fullName>
    </submittedName>
</protein>
<dbReference type="OrthoDB" id="3465773at2"/>
<dbReference type="Proteomes" id="UP000320314">
    <property type="component" value="Unassembled WGS sequence"/>
</dbReference>
<comment type="caution">
    <text evidence="2">The sequence shown here is derived from an EMBL/GenBank/DDBJ whole genome shotgun (WGS) entry which is preliminary data.</text>
</comment>
<organism evidence="2 3">
    <name type="scientific">Pararhizobium mangrovi</name>
    <dbReference type="NCBI Taxonomy" id="2590452"/>
    <lineage>
        <taxon>Bacteria</taxon>
        <taxon>Pseudomonadati</taxon>
        <taxon>Pseudomonadota</taxon>
        <taxon>Alphaproteobacteria</taxon>
        <taxon>Hyphomicrobiales</taxon>
        <taxon>Rhizobiaceae</taxon>
        <taxon>Rhizobium/Agrobacterium group</taxon>
        <taxon>Pararhizobium</taxon>
    </lineage>
</organism>
<reference evidence="2 3" key="1">
    <citation type="submission" date="2019-06" db="EMBL/GenBank/DDBJ databases">
        <authorList>
            <person name="Li M."/>
        </authorList>
    </citation>
    <scope>NUCLEOTIDE SEQUENCE [LARGE SCALE GENOMIC DNA]</scope>
    <source>
        <strain evidence="2 3">BGMRC6574</strain>
    </source>
</reference>
<gene>
    <name evidence="2" type="ORF">FJU11_16620</name>
</gene>
<feature type="region of interest" description="Disordered" evidence="1">
    <location>
        <begin position="1"/>
        <end position="20"/>
    </location>
</feature>
<dbReference type="AlphaFoldDB" id="A0A506U2D8"/>
<dbReference type="RefSeq" id="WP_141168205.1">
    <property type="nucleotide sequence ID" value="NZ_VHLH01000039.1"/>
</dbReference>